<feature type="domain" description="Dienelactone hydrolase" evidence="1">
    <location>
        <begin position="34"/>
        <end position="250"/>
    </location>
</feature>
<dbReference type="InterPro" id="IPR029058">
    <property type="entry name" value="AB_hydrolase_fold"/>
</dbReference>
<dbReference type="Pfam" id="PF01738">
    <property type="entry name" value="DLH"/>
    <property type="match status" value="1"/>
</dbReference>
<evidence type="ECO:0000313" key="3">
    <source>
        <dbReference type="Proteomes" id="UP001370100"/>
    </source>
</evidence>
<dbReference type="PANTHER" id="PTHR46623">
    <property type="entry name" value="CARBOXYMETHYLENEBUTENOLIDASE-RELATED"/>
    <property type="match status" value="1"/>
</dbReference>
<dbReference type="RefSeq" id="WP_337712525.1">
    <property type="nucleotide sequence ID" value="NZ_JBBEGL010000002.1"/>
</dbReference>
<keyword evidence="3" id="KW-1185">Reference proteome</keyword>
<reference evidence="2 3" key="1">
    <citation type="submission" date="2024-03" db="EMBL/GenBank/DDBJ databases">
        <title>Actinomycetospora sp. OC33-EN06, a novel actinomycete isolated from wild orchid (Aerides multiflora).</title>
        <authorList>
            <person name="Suriyachadkun C."/>
        </authorList>
    </citation>
    <scope>NUCLEOTIDE SEQUENCE [LARGE SCALE GENOMIC DNA]</scope>
    <source>
        <strain evidence="2 3">OC33-EN06</strain>
    </source>
</reference>
<gene>
    <name evidence="2" type="ORF">WCD41_06200</name>
</gene>
<protein>
    <submittedName>
        <fullName evidence="2">Dienelactone hydrolase family protein</fullName>
        <ecNumber evidence="2">3.1.-.-</ecNumber>
    </submittedName>
</protein>
<name>A0ABU8N248_9PSEU</name>
<keyword evidence="2" id="KW-0378">Hydrolase</keyword>
<dbReference type="SUPFAM" id="SSF53474">
    <property type="entry name" value="alpha/beta-Hydrolases"/>
    <property type="match status" value="1"/>
</dbReference>
<dbReference type="PANTHER" id="PTHR46623:SF6">
    <property type="entry name" value="ALPHA_BETA-HYDROLASES SUPERFAMILY PROTEIN"/>
    <property type="match status" value="1"/>
</dbReference>
<dbReference type="InterPro" id="IPR002925">
    <property type="entry name" value="Dienelactn_hydro"/>
</dbReference>
<dbReference type="EC" id="3.1.-.-" evidence="2"/>
<sequence>MLPRSCPPAPAEIIEGVDVPDLHIPASAGSHQSAYLAVPAVGDGPFPGVVVLQDAFGVGENIKDHADRLAAAGYVAVAPAIYTARGGGPKCVAATLKAMNSGEGPVFDDIEAARGWLAAREDCTGRVGIIGFCQGGTFALLSAARHDYAAAAPNYGMVPEDPAADLAGICPVVASFGGRDTMLRGHPERLEAALSGFGVDHDVKTYPEAGHSFFEHFPANGLLVRFAGAGFHRPSAEDAWGRILRFFATHLEDAA</sequence>
<dbReference type="Gene3D" id="3.40.50.1820">
    <property type="entry name" value="alpha/beta hydrolase"/>
    <property type="match status" value="1"/>
</dbReference>
<dbReference type="EMBL" id="JBBEGL010000002">
    <property type="protein sequence ID" value="MEJ2886035.1"/>
    <property type="molecule type" value="Genomic_DNA"/>
</dbReference>
<accession>A0ABU8N248</accession>
<comment type="caution">
    <text evidence="2">The sequence shown here is derived from an EMBL/GenBank/DDBJ whole genome shotgun (WGS) entry which is preliminary data.</text>
</comment>
<dbReference type="GO" id="GO:0016787">
    <property type="term" value="F:hydrolase activity"/>
    <property type="evidence" value="ECO:0007669"/>
    <property type="project" value="UniProtKB-KW"/>
</dbReference>
<evidence type="ECO:0000313" key="2">
    <source>
        <dbReference type="EMBL" id="MEJ2886035.1"/>
    </source>
</evidence>
<organism evidence="2 3">
    <name type="scientific">Actinomycetospora aeridis</name>
    <dbReference type="NCBI Taxonomy" id="3129231"/>
    <lineage>
        <taxon>Bacteria</taxon>
        <taxon>Bacillati</taxon>
        <taxon>Actinomycetota</taxon>
        <taxon>Actinomycetes</taxon>
        <taxon>Pseudonocardiales</taxon>
        <taxon>Pseudonocardiaceae</taxon>
        <taxon>Actinomycetospora</taxon>
    </lineage>
</organism>
<proteinExistence type="predicted"/>
<evidence type="ECO:0000259" key="1">
    <source>
        <dbReference type="Pfam" id="PF01738"/>
    </source>
</evidence>
<dbReference type="Proteomes" id="UP001370100">
    <property type="component" value="Unassembled WGS sequence"/>
</dbReference>
<dbReference type="InterPro" id="IPR051049">
    <property type="entry name" value="Dienelactone_hydrolase-like"/>
</dbReference>